<evidence type="ECO:0000256" key="2">
    <source>
        <dbReference type="PROSITE-ProRule" id="PRU00169"/>
    </source>
</evidence>
<dbReference type="Proteomes" id="UP000034207">
    <property type="component" value="Unassembled WGS sequence"/>
</dbReference>
<evidence type="ECO:0000256" key="1">
    <source>
        <dbReference type="ARBA" id="ARBA00022553"/>
    </source>
</evidence>
<proteinExistence type="predicted"/>
<dbReference type="STRING" id="1618345.UT18_C0011G0031"/>
<feature type="modified residue" description="4-aspartylphosphate" evidence="2">
    <location>
        <position position="55"/>
    </location>
</feature>
<organism evidence="4 5">
    <name type="scientific">candidate division CPR2 bacterium GW2011_GWC2_39_10</name>
    <dbReference type="NCBI Taxonomy" id="1618345"/>
    <lineage>
        <taxon>Bacteria</taxon>
        <taxon>Bacteria division CPR2</taxon>
    </lineage>
</organism>
<dbReference type="PANTHER" id="PTHR44591:SF18">
    <property type="entry name" value="REGULATORY PROTEIN"/>
    <property type="match status" value="1"/>
</dbReference>
<dbReference type="SMART" id="SM00448">
    <property type="entry name" value="REC"/>
    <property type="match status" value="1"/>
</dbReference>
<comment type="caution">
    <text evidence="4">The sequence shown here is derived from an EMBL/GenBank/DDBJ whole genome shotgun (WGS) entry which is preliminary data.</text>
</comment>
<dbReference type="AlphaFoldDB" id="A0A0G0M1X3"/>
<dbReference type="InterPro" id="IPR001789">
    <property type="entry name" value="Sig_transdc_resp-reg_receiver"/>
</dbReference>
<dbReference type="InterPro" id="IPR050595">
    <property type="entry name" value="Bact_response_regulator"/>
</dbReference>
<dbReference type="PROSITE" id="PS50110">
    <property type="entry name" value="RESPONSE_REGULATORY"/>
    <property type="match status" value="1"/>
</dbReference>
<accession>A0A0G0M1X3</accession>
<dbReference type="SUPFAM" id="SSF52172">
    <property type="entry name" value="CheY-like"/>
    <property type="match status" value="1"/>
</dbReference>
<dbReference type="EMBL" id="LBVV01000011">
    <property type="protein sequence ID" value="KKQ94325.1"/>
    <property type="molecule type" value="Genomic_DNA"/>
</dbReference>
<dbReference type="GO" id="GO:0000160">
    <property type="term" value="P:phosphorelay signal transduction system"/>
    <property type="evidence" value="ECO:0007669"/>
    <property type="project" value="InterPro"/>
</dbReference>
<keyword evidence="1 2" id="KW-0597">Phosphoprotein</keyword>
<dbReference type="InterPro" id="IPR011006">
    <property type="entry name" value="CheY-like_superfamily"/>
</dbReference>
<evidence type="ECO:0000313" key="4">
    <source>
        <dbReference type="EMBL" id="KKQ94325.1"/>
    </source>
</evidence>
<evidence type="ECO:0000313" key="5">
    <source>
        <dbReference type="Proteomes" id="UP000034207"/>
    </source>
</evidence>
<feature type="domain" description="Response regulatory" evidence="3">
    <location>
        <begin position="6"/>
        <end position="122"/>
    </location>
</feature>
<evidence type="ECO:0000259" key="3">
    <source>
        <dbReference type="PROSITE" id="PS50110"/>
    </source>
</evidence>
<reference evidence="4" key="1">
    <citation type="journal article" date="2015" name="Nature">
        <title>rRNA introns, odd ribosomes, and small enigmatic genomes across a large radiation of phyla.</title>
        <authorList>
            <person name="Brown C.T."/>
            <person name="Hug L.A."/>
            <person name="Thomas B.C."/>
            <person name="Sharon I."/>
            <person name="Castelle C.J."/>
            <person name="Singh A."/>
            <person name="Wilkins M.J."/>
            <person name="Williams K.H."/>
            <person name="Banfield J.F."/>
        </authorList>
    </citation>
    <scope>NUCLEOTIDE SEQUENCE [LARGE SCALE GENOMIC DNA]</scope>
</reference>
<gene>
    <name evidence="4" type="ORF">UT18_C0011G0031</name>
</gene>
<sequence>MAEKPYILIIEDDPYILKMYELKLGMEGYEVKTAINGKIGVDKVSERKPDLILLDILMPEMDGFEVLEHLKGDPDTKNLPVLVLSNLGQEDHINKAMSFGVQGFIVKSQYTPSQVVDAIKGVIKKK</sequence>
<dbReference type="Gene3D" id="3.40.50.2300">
    <property type="match status" value="1"/>
</dbReference>
<name>A0A0G0M1X3_UNCC2</name>
<dbReference type="Pfam" id="PF00072">
    <property type="entry name" value="Response_reg"/>
    <property type="match status" value="1"/>
</dbReference>
<dbReference type="PANTHER" id="PTHR44591">
    <property type="entry name" value="STRESS RESPONSE REGULATOR PROTEIN 1"/>
    <property type="match status" value="1"/>
</dbReference>
<protein>
    <submittedName>
        <fullName evidence="4">Two-component response regulator</fullName>
    </submittedName>
</protein>